<protein>
    <recommendedName>
        <fullName evidence="6">Transcription factor domain-containing protein</fullName>
    </recommendedName>
</protein>
<dbReference type="GO" id="GO:0045944">
    <property type="term" value="P:positive regulation of transcription by RNA polymerase II"/>
    <property type="evidence" value="ECO:0007669"/>
    <property type="project" value="TreeGrafter"/>
</dbReference>
<dbReference type="InParanoid" id="A5E1V5"/>
<feature type="region of interest" description="Disordered" evidence="3">
    <location>
        <begin position="303"/>
        <end position="322"/>
    </location>
</feature>
<dbReference type="OrthoDB" id="424974at2759"/>
<dbReference type="AlphaFoldDB" id="A5E1V5"/>
<sequence length="745" mass="82752">MQNIPDVNVTLQQRLDLPSLSFLHNRGAGTTQGGNYDDQFHDKLRNFGKSEQQIAYHSLQHDPGNNSSNNNNNNNNSSNNNKNGSNNQPPFMLHPSAQMPQMLHQSPQYNIARAPRPYLNQPQGPIPAALPDPGYRHDENFALRLQLPPITSRSRESSMLVGTSSLTNKLNFELPLNKLTPPGGSVTTTTNLPGILGGNGGPGNSNNNISGSSISSSSNSSGRDGPRGDMPLDTNGKYSAPAPAPASAPASTPASALASAPLHSSNIMTPQDEQYLDQKDLKVLADDLNKMVNGILYEKEKNPESYGDKDINPSIKSRQSADNNRPIKNISVDYIRLENENDQVYLEEFYYKFSYIVLPFSAYDTQSQAYYNPARDILLSSAADSNYVLAALLAFGARSKFLSSKRPEDEDYYYLYLLDCVKLLGPAIADDKTLNTKIESVLLTVLFLAAANASNPKQDWRPHLKGAKDLLCKMSKSVSHSRVLIFCKCWFITLEILAGISSNRGGTLVDDEEITELINSGNLYEKNVLVDLGIIMDNGFNIMGGYHNDSFDYFQKLIRILNRKRSKKLNLRDSRQYIKLFAEFQRLSEIKFIDENGVISSNAIGILVEQTPNKSISWMDVSHQSYIQAAMITLLLNCFEESYSSPQVQVLTRSIIKMISFTTDYHPQPLFNNAVMMLQWPALVAGSNVETEEDKEAVRNFFKLLSEAGSGGAMIALNRVEKIWARREGLTLEDDGHESEDLLSY</sequence>
<feature type="region of interest" description="Disordered" evidence="3">
    <location>
        <begin position="176"/>
        <end position="258"/>
    </location>
</feature>
<feature type="compositionally biased region" description="Low complexity" evidence="3">
    <location>
        <begin position="239"/>
        <end position="258"/>
    </location>
</feature>
<name>A5E1V5_LODEL</name>
<evidence type="ECO:0000313" key="4">
    <source>
        <dbReference type="EMBL" id="EDK45413.1"/>
    </source>
</evidence>
<dbReference type="PANTHER" id="PTHR37534">
    <property type="entry name" value="TRANSCRIPTIONAL ACTIVATOR PROTEIN UGA3"/>
    <property type="match status" value="1"/>
</dbReference>
<reference evidence="4 5" key="1">
    <citation type="journal article" date="2009" name="Nature">
        <title>Evolution of pathogenicity and sexual reproduction in eight Candida genomes.</title>
        <authorList>
            <person name="Butler G."/>
            <person name="Rasmussen M.D."/>
            <person name="Lin M.F."/>
            <person name="Santos M.A."/>
            <person name="Sakthikumar S."/>
            <person name="Munro C.A."/>
            <person name="Rheinbay E."/>
            <person name="Grabherr M."/>
            <person name="Forche A."/>
            <person name="Reedy J.L."/>
            <person name="Agrafioti I."/>
            <person name="Arnaud M.B."/>
            <person name="Bates S."/>
            <person name="Brown A.J."/>
            <person name="Brunke S."/>
            <person name="Costanzo M.C."/>
            <person name="Fitzpatrick D.A."/>
            <person name="de Groot P.W."/>
            <person name="Harris D."/>
            <person name="Hoyer L.L."/>
            <person name="Hube B."/>
            <person name="Klis F.M."/>
            <person name="Kodira C."/>
            <person name="Lennard N."/>
            <person name="Logue M.E."/>
            <person name="Martin R."/>
            <person name="Neiman A.M."/>
            <person name="Nikolaou E."/>
            <person name="Quail M.A."/>
            <person name="Quinn J."/>
            <person name="Santos M.C."/>
            <person name="Schmitzberger F.F."/>
            <person name="Sherlock G."/>
            <person name="Shah P."/>
            <person name="Silverstein K.A."/>
            <person name="Skrzypek M.S."/>
            <person name="Soll D."/>
            <person name="Staggs R."/>
            <person name="Stansfield I."/>
            <person name="Stumpf M.P."/>
            <person name="Sudbery P.E."/>
            <person name="Srikantha T."/>
            <person name="Zeng Q."/>
            <person name="Berman J."/>
            <person name="Berriman M."/>
            <person name="Heitman J."/>
            <person name="Gow N.A."/>
            <person name="Lorenz M.C."/>
            <person name="Birren B.W."/>
            <person name="Kellis M."/>
            <person name="Cuomo C.A."/>
        </authorList>
    </citation>
    <scope>NUCLEOTIDE SEQUENCE [LARGE SCALE GENOMIC DNA]</scope>
    <source>
        <strain evidence="5">ATCC 11503 / BCRC 21390 / CBS 2605 / JCM 1781 / NBRC 1676 / NRRL YB-4239</strain>
    </source>
</reference>
<dbReference type="FunCoup" id="A5E1V5">
    <property type="interactions" value="57"/>
</dbReference>
<keyword evidence="5" id="KW-1185">Reference proteome</keyword>
<feature type="region of interest" description="Disordered" evidence="3">
    <location>
        <begin position="115"/>
        <end position="134"/>
    </location>
</feature>
<feature type="region of interest" description="Disordered" evidence="3">
    <location>
        <begin position="59"/>
        <end position="95"/>
    </location>
</feature>
<dbReference type="GO" id="GO:0005634">
    <property type="term" value="C:nucleus"/>
    <property type="evidence" value="ECO:0007669"/>
    <property type="project" value="UniProtKB-SubCell"/>
</dbReference>
<dbReference type="Proteomes" id="UP000001996">
    <property type="component" value="Unassembled WGS sequence"/>
</dbReference>
<dbReference type="OMA" id="MSHANDL"/>
<dbReference type="GO" id="GO:0003700">
    <property type="term" value="F:DNA-binding transcription factor activity"/>
    <property type="evidence" value="ECO:0007669"/>
    <property type="project" value="TreeGrafter"/>
</dbReference>
<dbReference type="GeneID" id="5232720"/>
<dbReference type="eggNOG" id="ENOG502QW5G">
    <property type="taxonomic scope" value="Eukaryota"/>
</dbReference>
<evidence type="ECO:0008006" key="6">
    <source>
        <dbReference type="Google" id="ProtNLM"/>
    </source>
</evidence>
<organism evidence="4 5">
    <name type="scientific">Lodderomyces elongisporus (strain ATCC 11503 / CBS 2605 / JCM 1781 / NBRC 1676 / NRRL YB-4239)</name>
    <name type="common">Yeast</name>
    <name type="synonym">Saccharomyces elongisporus</name>
    <dbReference type="NCBI Taxonomy" id="379508"/>
    <lineage>
        <taxon>Eukaryota</taxon>
        <taxon>Fungi</taxon>
        <taxon>Dikarya</taxon>
        <taxon>Ascomycota</taxon>
        <taxon>Saccharomycotina</taxon>
        <taxon>Pichiomycetes</taxon>
        <taxon>Debaryomycetaceae</taxon>
        <taxon>Candida/Lodderomyces clade</taxon>
        <taxon>Lodderomyces</taxon>
    </lineage>
</organism>
<feature type="compositionally biased region" description="Low complexity" evidence="3">
    <location>
        <begin position="65"/>
        <end position="87"/>
    </location>
</feature>
<dbReference type="PANTHER" id="PTHR37534:SF49">
    <property type="entry name" value="LYSINE BIOSYNTHESIS REGULATORY PROTEIN LYS14"/>
    <property type="match status" value="1"/>
</dbReference>
<feature type="compositionally biased region" description="Low complexity" evidence="3">
    <location>
        <begin position="204"/>
        <end position="223"/>
    </location>
</feature>
<dbReference type="GO" id="GO:0000976">
    <property type="term" value="F:transcription cis-regulatory region binding"/>
    <property type="evidence" value="ECO:0007669"/>
    <property type="project" value="TreeGrafter"/>
</dbReference>
<dbReference type="HOGENOM" id="CLU_014489_0_0_1"/>
<dbReference type="InterPro" id="IPR021858">
    <property type="entry name" value="Fun_TF"/>
</dbReference>
<evidence type="ECO:0000313" key="5">
    <source>
        <dbReference type="Proteomes" id="UP000001996"/>
    </source>
</evidence>
<evidence type="ECO:0000256" key="3">
    <source>
        <dbReference type="SAM" id="MobiDB-lite"/>
    </source>
</evidence>
<dbReference type="EMBL" id="CH981527">
    <property type="protein sequence ID" value="EDK45413.1"/>
    <property type="molecule type" value="Genomic_DNA"/>
</dbReference>
<keyword evidence="2" id="KW-0539">Nucleus</keyword>
<accession>A5E1V5</accession>
<comment type="subcellular location">
    <subcellularLocation>
        <location evidence="1">Nucleus</location>
    </subcellularLocation>
</comment>
<evidence type="ECO:0000256" key="2">
    <source>
        <dbReference type="ARBA" id="ARBA00023242"/>
    </source>
</evidence>
<dbReference type="Pfam" id="PF11951">
    <property type="entry name" value="Fungal_trans_2"/>
    <property type="match status" value="1"/>
</dbReference>
<dbReference type="VEuPathDB" id="FungiDB:LELG_03592"/>
<proteinExistence type="predicted"/>
<gene>
    <name evidence="4" type="ORF">LELG_03592</name>
</gene>
<evidence type="ECO:0000256" key="1">
    <source>
        <dbReference type="ARBA" id="ARBA00004123"/>
    </source>
</evidence>
<dbReference type="KEGG" id="lel:PVL30_003078"/>